<feature type="region of interest" description="Disordered" evidence="6">
    <location>
        <begin position="374"/>
        <end position="405"/>
    </location>
</feature>
<dbReference type="PANTHER" id="PTHR33048">
    <property type="entry name" value="PTH11-LIKE INTEGRAL MEMBRANE PROTEIN (AFU_ORTHOLOGUE AFUA_5G11245)"/>
    <property type="match status" value="1"/>
</dbReference>
<feature type="transmembrane region" description="Helical" evidence="7">
    <location>
        <begin position="202"/>
        <end position="228"/>
    </location>
</feature>
<organism evidence="9 10">
    <name type="scientific">Orbilia blumenaviensis</name>
    <dbReference type="NCBI Taxonomy" id="1796055"/>
    <lineage>
        <taxon>Eukaryota</taxon>
        <taxon>Fungi</taxon>
        <taxon>Dikarya</taxon>
        <taxon>Ascomycota</taxon>
        <taxon>Pezizomycotina</taxon>
        <taxon>Orbiliomycetes</taxon>
        <taxon>Orbiliales</taxon>
        <taxon>Orbiliaceae</taxon>
        <taxon>Orbilia</taxon>
    </lineage>
</organism>
<evidence type="ECO:0000256" key="5">
    <source>
        <dbReference type="ARBA" id="ARBA00038359"/>
    </source>
</evidence>
<evidence type="ECO:0000256" key="6">
    <source>
        <dbReference type="SAM" id="MobiDB-lite"/>
    </source>
</evidence>
<evidence type="ECO:0000256" key="3">
    <source>
        <dbReference type="ARBA" id="ARBA00022989"/>
    </source>
</evidence>
<evidence type="ECO:0000259" key="8">
    <source>
        <dbReference type="Pfam" id="PF20684"/>
    </source>
</evidence>
<dbReference type="InterPro" id="IPR049326">
    <property type="entry name" value="Rhodopsin_dom_fungi"/>
</dbReference>
<keyword evidence="10" id="KW-1185">Reference proteome</keyword>
<evidence type="ECO:0000256" key="2">
    <source>
        <dbReference type="ARBA" id="ARBA00022692"/>
    </source>
</evidence>
<feature type="compositionally biased region" description="Polar residues" evidence="6">
    <location>
        <begin position="428"/>
        <end position="438"/>
    </location>
</feature>
<dbReference type="PANTHER" id="PTHR33048:SF47">
    <property type="entry name" value="INTEGRAL MEMBRANE PROTEIN-RELATED"/>
    <property type="match status" value="1"/>
</dbReference>
<evidence type="ECO:0000313" key="10">
    <source>
        <dbReference type="Proteomes" id="UP001373714"/>
    </source>
</evidence>
<feature type="transmembrane region" description="Helical" evidence="7">
    <location>
        <begin position="123"/>
        <end position="142"/>
    </location>
</feature>
<dbReference type="Proteomes" id="UP001373714">
    <property type="component" value="Unassembled WGS sequence"/>
</dbReference>
<feature type="transmembrane region" description="Helical" evidence="7">
    <location>
        <begin position="80"/>
        <end position="103"/>
    </location>
</feature>
<comment type="similarity">
    <text evidence="5">Belongs to the SAT4 family.</text>
</comment>
<evidence type="ECO:0000256" key="1">
    <source>
        <dbReference type="ARBA" id="ARBA00004141"/>
    </source>
</evidence>
<feature type="compositionally biased region" description="Basic and acidic residues" evidence="6">
    <location>
        <begin position="439"/>
        <end position="451"/>
    </location>
</feature>
<dbReference type="EMBL" id="JAVHNS010000003">
    <property type="protein sequence ID" value="KAK6360066.1"/>
    <property type="molecule type" value="Genomic_DNA"/>
</dbReference>
<reference evidence="9 10" key="1">
    <citation type="submission" date="2019-10" db="EMBL/GenBank/DDBJ databases">
        <authorList>
            <person name="Palmer J.M."/>
        </authorList>
    </citation>
    <scope>NUCLEOTIDE SEQUENCE [LARGE SCALE GENOMIC DNA]</scope>
    <source>
        <strain evidence="9 10">TWF730</strain>
    </source>
</reference>
<dbReference type="InterPro" id="IPR052337">
    <property type="entry name" value="SAT4-like"/>
</dbReference>
<gene>
    <name evidence="9" type="ORF">TWF730_006220</name>
</gene>
<evidence type="ECO:0000256" key="4">
    <source>
        <dbReference type="ARBA" id="ARBA00023136"/>
    </source>
</evidence>
<feature type="transmembrane region" description="Helical" evidence="7">
    <location>
        <begin position="240"/>
        <end position="258"/>
    </location>
</feature>
<comment type="caution">
    <text evidence="9">The sequence shown here is derived from an EMBL/GenBank/DDBJ whole genome shotgun (WGS) entry which is preliminary data.</text>
</comment>
<keyword evidence="3 7" id="KW-1133">Transmembrane helix</keyword>
<feature type="domain" description="Rhodopsin" evidence="8">
    <location>
        <begin position="64"/>
        <end position="304"/>
    </location>
</feature>
<accession>A0AAV9VGP1</accession>
<sequence>MDATGWYERYNIEKPNPHNSFIFVPDYITDSWPAPNYDNPESRAVISRVIEPLTLGLACVAVALRLCSRLIGSKKLFREDYLILAAVFFCALKSAIVIASTTVGFGLRRYDIHPNDVRMLNKYYMMGILFYLACVMFTKASIILRYKRMFPPEVTHIRQVSQILVAGFFALFTVTVILMVNTCRPVPSLWSYESPGKCINVQVLYICNIAGNFVVDFAIYLLPIPYLWKLNLPKRQRLKLVVIFGLGFSVCCVALAELVVSVKLHDDGFFDWTWKGPLLWSCTAFELLFAITAASLPDLKALVAKFLPRLVSHGSNSDDHNMEAGMSPRDGAQHLAIVNPAALSPGLVDGNRGSKRLSRPYWLRSQLEGSLFDNSIPSRRGSAVPSAEGDTSAAAAKQMDGSERAEKRVTMIFEEEDINININRHDTNATGSQSTCTEIDSRSRSRSRSEEFEQPSASRSGSIRSGIEPVKITKPG</sequence>
<keyword evidence="2 7" id="KW-0812">Transmembrane</keyword>
<dbReference type="GO" id="GO:0016020">
    <property type="term" value="C:membrane"/>
    <property type="evidence" value="ECO:0007669"/>
    <property type="project" value="UniProtKB-SubCell"/>
</dbReference>
<feature type="compositionally biased region" description="Low complexity" evidence="6">
    <location>
        <begin position="458"/>
        <end position="467"/>
    </location>
</feature>
<name>A0AAV9VGP1_9PEZI</name>
<dbReference type="Pfam" id="PF20684">
    <property type="entry name" value="Fung_rhodopsin"/>
    <property type="match status" value="1"/>
</dbReference>
<evidence type="ECO:0000256" key="7">
    <source>
        <dbReference type="SAM" id="Phobius"/>
    </source>
</evidence>
<comment type="subcellular location">
    <subcellularLocation>
        <location evidence="1">Membrane</location>
        <topology evidence="1">Multi-pass membrane protein</topology>
    </subcellularLocation>
</comment>
<evidence type="ECO:0000313" key="9">
    <source>
        <dbReference type="EMBL" id="KAK6360066.1"/>
    </source>
</evidence>
<keyword evidence="4 7" id="KW-0472">Membrane</keyword>
<feature type="region of interest" description="Disordered" evidence="6">
    <location>
        <begin position="422"/>
        <end position="476"/>
    </location>
</feature>
<dbReference type="AlphaFoldDB" id="A0AAV9VGP1"/>
<proteinExistence type="inferred from homology"/>
<feature type="transmembrane region" description="Helical" evidence="7">
    <location>
        <begin position="278"/>
        <end position="299"/>
    </location>
</feature>
<protein>
    <recommendedName>
        <fullName evidence="8">Rhodopsin domain-containing protein</fullName>
    </recommendedName>
</protein>
<feature type="transmembrane region" description="Helical" evidence="7">
    <location>
        <begin position="163"/>
        <end position="182"/>
    </location>
</feature>